<sequence length="383" mass="42398">MQTIQSSRSLTPDLARGFMLLLIAMAYTDAHLGNWGTPANQAVDLQPTERLAIAFKTLFRDNRAYPMFAFLFGYGSVLLFQKMERAGFDRKQILSRLRRRACWLLIFGFFHSVLVFNYEILAPYGIALLITAPLLFKTDIQLKKILKFLIPVFTLMLIGVGFMYALPPETYGSGATATQVSTYWETVINGIINFPMSACMVLGYPIIPLMIIGMLAARKQLLDDRPAHRQSLKRIARVGITVSILGAVPLLLKEFQFWRSVYEIDALAHALHLISGAVGGVGYAALLGVVVLNIRDRNTVVVQAVSALGKRSLTGYLLQSAAIMLIMAAHFGNLGTQLSDFQSALVGLAVWLAAVTFSHVLERNHLAGPFDHLLRKLANRSIN</sequence>
<feature type="transmembrane region" description="Helical" evidence="1">
    <location>
        <begin position="344"/>
        <end position="361"/>
    </location>
</feature>
<name>A0A917HZX2_9SPHI</name>
<protein>
    <recommendedName>
        <fullName evidence="2">DUF418 domain-containing protein</fullName>
    </recommendedName>
</protein>
<comment type="caution">
    <text evidence="3">The sequence shown here is derived from an EMBL/GenBank/DDBJ whole genome shotgun (WGS) entry which is preliminary data.</text>
</comment>
<reference evidence="3" key="2">
    <citation type="submission" date="2020-09" db="EMBL/GenBank/DDBJ databases">
        <authorList>
            <person name="Sun Q."/>
            <person name="Zhou Y."/>
        </authorList>
    </citation>
    <scope>NUCLEOTIDE SEQUENCE</scope>
    <source>
        <strain evidence="3">CGMCC 1.12195</strain>
    </source>
</reference>
<accession>A0A917HZX2</accession>
<keyword evidence="4" id="KW-1185">Reference proteome</keyword>
<reference evidence="3" key="1">
    <citation type="journal article" date="2014" name="Int. J. Syst. Evol. Microbiol.">
        <title>Complete genome sequence of Corynebacterium casei LMG S-19264T (=DSM 44701T), isolated from a smear-ripened cheese.</title>
        <authorList>
            <consortium name="US DOE Joint Genome Institute (JGI-PGF)"/>
            <person name="Walter F."/>
            <person name="Albersmeier A."/>
            <person name="Kalinowski J."/>
            <person name="Ruckert C."/>
        </authorList>
    </citation>
    <scope>NUCLEOTIDE SEQUENCE</scope>
    <source>
        <strain evidence="3">CGMCC 1.12195</strain>
    </source>
</reference>
<proteinExistence type="predicted"/>
<dbReference type="PANTHER" id="PTHR30590:SF2">
    <property type="entry name" value="INNER MEMBRANE PROTEIN"/>
    <property type="match status" value="1"/>
</dbReference>
<dbReference type="RefSeq" id="WP_188507920.1">
    <property type="nucleotide sequence ID" value="NZ_BMER01000005.1"/>
</dbReference>
<dbReference type="PANTHER" id="PTHR30590">
    <property type="entry name" value="INNER MEMBRANE PROTEIN"/>
    <property type="match status" value="1"/>
</dbReference>
<feature type="transmembrane region" description="Helical" evidence="1">
    <location>
        <begin position="124"/>
        <end position="142"/>
    </location>
</feature>
<feature type="transmembrane region" description="Helical" evidence="1">
    <location>
        <begin position="64"/>
        <end position="80"/>
    </location>
</feature>
<feature type="transmembrane region" description="Helical" evidence="1">
    <location>
        <begin position="235"/>
        <end position="252"/>
    </location>
</feature>
<evidence type="ECO:0000313" key="4">
    <source>
        <dbReference type="Proteomes" id="UP000660862"/>
    </source>
</evidence>
<feature type="transmembrane region" description="Helical" evidence="1">
    <location>
        <begin position="187"/>
        <end position="215"/>
    </location>
</feature>
<evidence type="ECO:0000313" key="3">
    <source>
        <dbReference type="EMBL" id="GGH00435.1"/>
    </source>
</evidence>
<gene>
    <name evidence="3" type="ORF">GCM10007415_40490</name>
</gene>
<feature type="transmembrane region" description="Helical" evidence="1">
    <location>
        <begin position="313"/>
        <end position="332"/>
    </location>
</feature>
<dbReference type="Proteomes" id="UP000660862">
    <property type="component" value="Unassembled WGS sequence"/>
</dbReference>
<evidence type="ECO:0000259" key="2">
    <source>
        <dbReference type="Pfam" id="PF04235"/>
    </source>
</evidence>
<evidence type="ECO:0000256" key="1">
    <source>
        <dbReference type="SAM" id="Phobius"/>
    </source>
</evidence>
<dbReference type="EMBL" id="BMER01000005">
    <property type="protein sequence ID" value="GGH00435.1"/>
    <property type="molecule type" value="Genomic_DNA"/>
</dbReference>
<organism evidence="3 4">
    <name type="scientific">Parapedobacter pyrenivorans</name>
    <dbReference type="NCBI Taxonomy" id="1305674"/>
    <lineage>
        <taxon>Bacteria</taxon>
        <taxon>Pseudomonadati</taxon>
        <taxon>Bacteroidota</taxon>
        <taxon>Sphingobacteriia</taxon>
        <taxon>Sphingobacteriales</taxon>
        <taxon>Sphingobacteriaceae</taxon>
        <taxon>Parapedobacter</taxon>
    </lineage>
</organism>
<dbReference type="Pfam" id="PF04235">
    <property type="entry name" value="DUF418"/>
    <property type="match status" value="1"/>
</dbReference>
<feature type="domain" description="DUF418" evidence="2">
    <location>
        <begin position="216"/>
        <end position="379"/>
    </location>
</feature>
<dbReference type="InterPro" id="IPR052529">
    <property type="entry name" value="Bact_Transport_Assoc"/>
</dbReference>
<feature type="transmembrane region" description="Helical" evidence="1">
    <location>
        <begin position="272"/>
        <end position="292"/>
    </location>
</feature>
<dbReference type="InterPro" id="IPR007349">
    <property type="entry name" value="DUF418"/>
</dbReference>
<keyword evidence="1" id="KW-0472">Membrane</keyword>
<feature type="transmembrane region" description="Helical" evidence="1">
    <location>
        <begin position="149"/>
        <end position="167"/>
    </location>
</feature>
<dbReference type="AlphaFoldDB" id="A0A917HZX2"/>
<keyword evidence="1" id="KW-1133">Transmembrane helix</keyword>
<keyword evidence="1" id="KW-0812">Transmembrane</keyword>